<dbReference type="Proteomes" id="UP000307217">
    <property type="component" value="Unassembled WGS sequence"/>
</dbReference>
<dbReference type="FunFam" id="3.40.30.10:FF:000156">
    <property type="entry name" value="Glutathione S-transferase 1"/>
    <property type="match status" value="1"/>
</dbReference>
<evidence type="ECO:0000256" key="2">
    <source>
        <dbReference type="ARBA" id="ARBA00022679"/>
    </source>
</evidence>
<organism evidence="6 7">
    <name type="scientific">Pseudoalteromonas aurantia</name>
    <dbReference type="NCBI Taxonomy" id="43654"/>
    <lineage>
        <taxon>Bacteria</taxon>
        <taxon>Pseudomonadati</taxon>
        <taxon>Pseudomonadota</taxon>
        <taxon>Gammaproteobacteria</taxon>
        <taxon>Alteromonadales</taxon>
        <taxon>Pseudoalteromonadaceae</taxon>
        <taxon>Pseudoalteromonas</taxon>
    </lineage>
</organism>
<reference evidence="7" key="2">
    <citation type="submission" date="2019-06" db="EMBL/GenBank/DDBJ databases">
        <title>Co-occurence of chitin degradation, pigmentation and bioactivity in marine Pseudoalteromonas.</title>
        <authorList>
            <person name="Sonnenschein E.C."/>
            <person name="Bech P.K."/>
        </authorList>
    </citation>
    <scope>NUCLEOTIDE SEQUENCE [LARGE SCALE GENOMIC DNA]</scope>
    <source>
        <strain evidence="7">S3790</strain>
    </source>
</reference>
<dbReference type="InterPro" id="IPR040079">
    <property type="entry name" value="Glutathione_S-Trfase"/>
</dbReference>
<dbReference type="Pfam" id="PF02798">
    <property type="entry name" value="GST_N"/>
    <property type="match status" value="1"/>
</dbReference>
<evidence type="ECO:0000313" key="6">
    <source>
        <dbReference type="EMBL" id="TMO69114.1"/>
    </source>
</evidence>
<dbReference type="OrthoDB" id="9810080at2"/>
<feature type="domain" description="GST N-terminal" evidence="4">
    <location>
        <begin position="1"/>
        <end position="81"/>
    </location>
</feature>
<protein>
    <recommendedName>
        <fullName evidence="1">glutathione transferase</fullName>
        <ecNumber evidence="1">2.5.1.18</ecNumber>
    </recommendedName>
</protein>
<dbReference type="PANTHER" id="PTHR44051:SF9">
    <property type="entry name" value="GLUTATHIONE S-TRANSFERASE 1"/>
    <property type="match status" value="1"/>
</dbReference>
<keyword evidence="2 6" id="KW-0808">Transferase</keyword>
<dbReference type="SUPFAM" id="SSF52833">
    <property type="entry name" value="Thioredoxin-like"/>
    <property type="match status" value="1"/>
</dbReference>
<evidence type="ECO:0000259" key="5">
    <source>
        <dbReference type="PROSITE" id="PS50405"/>
    </source>
</evidence>
<dbReference type="GO" id="GO:0004364">
    <property type="term" value="F:glutathione transferase activity"/>
    <property type="evidence" value="ECO:0007669"/>
    <property type="project" value="UniProtKB-EC"/>
</dbReference>
<accession>A0A5S3VAW8</accession>
<dbReference type="SFLD" id="SFLDS00019">
    <property type="entry name" value="Glutathione_Transferase_(cytos"/>
    <property type="match status" value="1"/>
</dbReference>
<dbReference type="InterPro" id="IPR010987">
    <property type="entry name" value="Glutathione-S-Trfase_C-like"/>
</dbReference>
<dbReference type="RefSeq" id="WP_138591140.1">
    <property type="nucleotide sequence ID" value="NZ_PNBX01000024.1"/>
</dbReference>
<dbReference type="SFLD" id="SFLDG00358">
    <property type="entry name" value="Main_(cytGST)"/>
    <property type="match status" value="1"/>
</dbReference>
<dbReference type="Pfam" id="PF14497">
    <property type="entry name" value="GST_C_3"/>
    <property type="match status" value="1"/>
</dbReference>
<reference evidence="6 7" key="1">
    <citation type="submission" date="2018-01" db="EMBL/GenBank/DDBJ databases">
        <authorList>
            <person name="Paulsen S."/>
            <person name="Gram L.K."/>
        </authorList>
    </citation>
    <scope>NUCLEOTIDE SEQUENCE [LARGE SCALE GENOMIC DNA]</scope>
    <source>
        <strain evidence="6 7">S3790</strain>
    </source>
</reference>
<dbReference type="SUPFAM" id="SSF47616">
    <property type="entry name" value="GST C-terminal domain-like"/>
    <property type="match status" value="1"/>
</dbReference>
<dbReference type="GO" id="GO:0005737">
    <property type="term" value="C:cytoplasm"/>
    <property type="evidence" value="ECO:0007669"/>
    <property type="project" value="UniProtKB-ARBA"/>
</dbReference>
<dbReference type="GO" id="GO:0004601">
    <property type="term" value="F:peroxidase activity"/>
    <property type="evidence" value="ECO:0007669"/>
    <property type="project" value="UniProtKB-ARBA"/>
</dbReference>
<evidence type="ECO:0000259" key="4">
    <source>
        <dbReference type="PROSITE" id="PS50404"/>
    </source>
</evidence>
<dbReference type="CDD" id="cd03046">
    <property type="entry name" value="GST_N_GTT1_like"/>
    <property type="match status" value="1"/>
</dbReference>
<proteinExistence type="predicted"/>
<evidence type="ECO:0000256" key="3">
    <source>
        <dbReference type="ARBA" id="ARBA00047960"/>
    </source>
</evidence>
<comment type="catalytic activity">
    <reaction evidence="3">
        <text>RX + glutathione = an S-substituted glutathione + a halide anion + H(+)</text>
        <dbReference type="Rhea" id="RHEA:16437"/>
        <dbReference type="ChEBI" id="CHEBI:15378"/>
        <dbReference type="ChEBI" id="CHEBI:16042"/>
        <dbReference type="ChEBI" id="CHEBI:17792"/>
        <dbReference type="ChEBI" id="CHEBI:57925"/>
        <dbReference type="ChEBI" id="CHEBI:90779"/>
        <dbReference type="EC" id="2.5.1.18"/>
    </reaction>
</comment>
<dbReference type="PROSITE" id="PS50404">
    <property type="entry name" value="GST_NTER"/>
    <property type="match status" value="1"/>
</dbReference>
<dbReference type="AlphaFoldDB" id="A0A5S3VAW8"/>
<sequence>MLTVHHLENSQSFRVLWLLEELDVPYHIEHYARDKETSLAPDNFKKLHPAGTSPCISDGEYILSESNAILEYILDKYDNAELRNLGSEQHRVSYLYWFHSAQGSLMPLLTESLIFKRMISKSPAFIRPIIRVVVNKVQSSYLNPRLNKLISHIEQTLKHSRWFAGDTFTAADIVMGYCMEVAIARINLGNKHPSIHRFVADIKRRPAYQKALDKNGPFTPLVD</sequence>
<dbReference type="InterPro" id="IPR036282">
    <property type="entry name" value="Glutathione-S-Trfase_C_sf"/>
</dbReference>
<dbReference type="InterPro" id="IPR036249">
    <property type="entry name" value="Thioredoxin-like_sf"/>
</dbReference>
<feature type="domain" description="GST C-terminal" evidence="5">
    <location>
        <begin position="87"/>
        <end position="221"/>
    </location>
</feature>
<dbReference type="EMBL" id="PNBX01000024">
    <property type="protein sequence ID" value="TMO69114.1"/>
    <property type="molecule type" value="Genomic_DNA"/>
</dbReference>
<dbReference type="Gene3D" id="3.40.30.10">
    <property type="entry name" value="Glutaredoxin"/>
    <property type="match status" value="1"/>
</dbReference>
<comment type="caution">
    <text evidence="6">The sequence shown here is derived from an EMBL/GenBank/DDBJ whole genome shotgun (WGS) entry which is preliminary data.</text>
</comment>
<evidence type="ECO:0000313" key="7">
    <source>
        <dbReference type="Proteomes" id="UP000307217"/>
    </source>
</evidence>
<dbReference type="Gene3D" id="1.20.1050.10">
    <property type="match status" value="1"/>
</dbReference>
<dbReference type="PANTHER" id="PTHR44051">
    <property type="entry name" value="GLUTATHIONE S-TRANSFERASE-RELATED"/>
    <property type="match status" value="1"/>
</dbReference>
<name>A0A5S3VAW8_9GAMM</name>
<dbReference type="EC" id="2.5.1.18" evidence="1"/>
<dbReference type="SFLD" id="SFLDG01150">
    <property type="entry name" value="Main.1:_Beta-like"/>
    <property type="match status" value="1"/>
</dbReference>
<dbReference type="InterPro" id="IPR004046">
    <property type="entry name" value="GST_C"/>
</dbReference>
<dbReference type="InterPro" id="IPR004045">
    <property type="entry name" value="Glutathione_S-Trfase_N"/>
</dbReference>
<evidence type="ECO:0000256" key="1">
    <source>
        <dbReference type="ARBA" id="ARBA00012452"/>
    </source>
</evidence>
<dbReference type="PROSITE" id="PS50405">
    <property type="entry name" value="GST_CTER"/>
    <property type="match status" value="1"/>
</dbReference>
<gene>
    <name evidence="6" type="ORF">CWC19_06685</name>
</gene>